<dbReference type="Gene3D" id="6.10.340.10">
    <property type="match status" value="1"/>
</dbReference>
<keyword evidence="6" id="KW-0547">Nucleotide-binding</keyword>
<dbReference type="Gene3D" id="3.30.565.10">
    <property type="entry name" value="Histidine kinase-like ATPase, C-terminal domain"/>
    <property type="match status" value="1"/>
</dbReference>
<dbReference type="GO" id="GO:0030295">
    <property type="term" value="F:protein kinase activator activity"/>
    <property type="evidence" value="ECO:0007669"/>
    <property type="project" value="TreeGrafter"/>
</dbReference>
<gene>
    <name evidence="13" type="ORF">HNP48_001719</name>
</gene>
<evidence type="ECO:0000256" key="10">
    <source>
        <dbReference type="SAM" id="Phobius"/>
    </source>
</evidence>
<organism evidence="13 14">
    <name type="scientific">Acidovorax soli</name>
    <dbReference type="NCBI Taxonomy" id="592050"/>
    <lineage>
        <taxon>Bacteria</taxon>
        <taxon>Pseudomonadati</taxon>
        <taxon>Pseudomonadota</taxon>
        <taxon>Betaproteobacteria</taxon>
        <taxon>Burkholderiales</taxon>
        <taxon>Comamonadaceae</taxon>
        <taxon>Acidovorax</taxon>
    </lineage>
</organism>
<feature type="transmembrane region" description="Helical" evidence="10">
    <location>
        <begin position="201"/>
        <end position="219"/>
    </location>
</feature>
<name>A0A7X0PBW8_9BURK</name>
<dbReference type="Proteomes" id="UP000575083">
    <property type="component" value="Unassembled WGS sequence"/>
</dbReference>
<dbReference type="SMART" id="SM00388">
    <property type="entry name" value="HisKA"/>
    <property type="match status" value="1"/>
</dbReference>
<dbReference type="PRINTS" id="PR00344">
    <property type="entry name" value="BCTRLSENSOR"/>
</dbReference>
<dbReference type="InterPro" id="IPR003661">
    <property type="entry name" value="HisK_dim/P_dom"/>
</dbReference>
<keyword evidence="10" id="KW-1133">Transmembrane helix</keyword>
<dbReference type="GO" id="GO:0000155">
    <property type="term" value="F:phosphorelay sensor kinase activity"/>
    <property type="evidence" value="ECO:0007669"/>
    <property type="project" value="InterPro"/>
</dbReference>
<evidence type="ECO:0000256" key="5">
    <source>
        <dbReference type="ARBA" id="ARBA00022679"/>
    </source>
</evidence>
<evidence type="ECO:0000259" key="11">
    <source>
        <dbReference type="PROSITE" id="PS50109"/>
    </source>
</evidence>
<keyword evidence="8" id="KW-0067">ATP-binding</keyword>
<dbReference type="InterPro" id="IPR003594">
    <property type="entry name" value="HATPase_dom"/>
</dbReference>
<dbReference type="AlphaFoldDB" id="A0A7X0PBW8"/>
<evidence type="ECO:0000256" key="1">
    <source>
        <dbReference type="ARBA" id="ARBA00000085"/>
    </source>
</evidence>
<accession>A0A7X0PBW8</accession>
<dbReference type="SUPFAM" id="SSF47384">
    <property type="entry name" value="Homodimeric domain of signal transducing histidine kinase"/>
    <property type="match status" value="1"/>
</dbReference>
<dbReference type="PROSITE" id="PS50109">
    <property type="entry name" value="HIS_KIN"/>
    <property type="match status" value="1"/>
</dbReference>
<dbReference type="SUPFAM" id="SSF158472">
    <property type="entry name" value="HAMP domain-like"/>
    <property type="match status" value="1"/>
</dbReference>
<dbReference type="Gene3D" id="1.10.287.130">
    <property type="match status" value="1"/>
</dbReference>
<evidence type="ECO:0000256" key="4">
    <source>
        <dbReference type="ARBA" id="ARBA00022553"/>
    </source>
</evidence>
<dbReference type="GO" id="GO:0000156">
    <property type="term" value="F:phosphorelay response regulator activity"/>
    <property type="evidence" value="ECO:0007669"/>
    <property type="project" value="TreeGrafter"/>
</dbReference>
<dbReference type="Pfam" id="PF02518">
    <property type="entry name" value="HATPase_c"/>
    <property type="match status" value="1"/>
</dbReference>
<dbReference type="FunFam" id="3.30.565.10:FF:000006">
    <property type="entry name" value="Sensor histidine kinase WalK"/>
    <property type="match status" value="1"/>
</dbReference>
<dbReference type="CDD" id="cd00082">
    <property type="entry name" value="HisKA"/>
    <property type="match status" value="1"/>
</dbReference>
<reference evidence="13 14" key="1">
    <citation type="submission" date="2020-08" db="EMBL/GenBank/DDBJ databases">
        <title>Functional genomics of gut bacteria from endangered species of beetles.</title>
        <authorList>
            <person name="Carlos-Shanley C."/>
        </authorList>
    </citation>
    <scope>NUCLEOTIDE SEQUENCE [LARGE SCALE GENOMIC DNA]</scope>
    <source>
        <strain evidence="13 14">S00198</strain>
    </source>
</reference>
<dbReference type="PANTHER" id="PTHR42878">
    <property type="entry name" value="TWO-COMPONENT HISTIDINE KINASE"/>
    <property type="match status" value="1"/>
</dbReference>
<keyword evidence="10" id="KW-0812">Transmembrane</keyword>
<protein>
    <recommendedName>
        <fullName evidence="3">histidine kinase</fullName>
        <ecNumber evidence="3">2.7.13.3</ecNumber>
    </recommendedName>
</protein>
<dbReference type="InterPro" id="IPR005467">
    <property type="entry name" value="His_kinase_dom"/>
</dbReference>
<evidence type="ECO:0000256" key="8">
    <source>
        <dbReference type="ARBA" id="ARBA00022840"/>
    </source>
</evidence>
<evidence type="ECO:0000256" key="6">
    <source>
        <dbReference type="ARBA" id="ARBA00022741"/>
    </source>
</evidence>
<keyword evidence="14" id="KW-1185">Reference proteome</keyword>
<sequence length="570" mass="61412">MYRARLSLAFAALVALVCIQAAFVYWGANRVNDYAQHSRLASDIQSELLDLSANKQRLRVWAMQRLMDTDAQPEQRQRLVAAMYASAANLDDLVQRDLALWTELVRREGVSMPAEVPQLVGVTELLRDNIQAVEARLAQLVPLEQGADFPALWAELTQVFDMARGRDLRELINGAIAHQRAAVPVARAATERGLDALRAQAIGMALITLAVAVVLALHLKRRLQRPLDRLLEGTQALQAGALEHRVATGSNDEFDRVAQHFNAMAAELQQHRARADAARRGLEDAVQARTQELSAAHDTLQRLDQRRRQLFADLGHELRTPATSIRGEAEIALRGGDKPAEEYRQTLARIVGGVDQLTRVIHDLLLIAKAEADQLVMHPTPVDLQALLGDAAEQGAALGATLGVQVRLLHGPEGSGSGKSAQPADRGSVVLADADRLRQALVIVLDNAVRYSAQGTTVHIGLQQAAGENGADGSDAIEVVVRDEGIGIDADELPRVFERFVRGRRARAHRADGTGIGLSIAQAIVQAHQGRITIDSAPQQGTVVRIALPRVACAAPAAPQAAGARSGALA</sequence>
<dbReference type="GO" id="GO:0005886">
    <property type="term" value="C:plasma membrane"/>
    <property type="evidence" value="ECO:0007669"/>
    <property type="project" value="UniProtKB-SubCell"/>
</dbReference>
<dbReference type="EMBL" id="JACHLK010000002">
    <property type="protein sequence ID" value="MBB6559055.1"/>
    <property type="molecule type" value="Genomic_DNA"/>
</dbReference>
<keyword evidence="10" id="KW-0472">Membrane</keyword>
<proteinExistence type="predicted"/>
<evidence type="ECO:0000256" key="7">
    <source>
        <dbReference type="ARBA" id="ARBA00022777"/>
    </source>
</evidence>
<comment type="caution">
    <text evidence="13">The sequence shown here is derived from an EMBL/GenBank/DDBJ whole genome shotgun (WGS) entry which is preliminary data.</text>
</comment>
<comment type="catalytic activity">
    <reaction evidence="1">
        <text>ATP + protein L-histidine = ADP + protein N-phospho-L-histidine.</text>
        <dbReference type="EC" id="2.7.13.3"/>
    </reaction>
</comment>
<dbReference type="CDD" id="cd06225">
    <property type="entry name" value="HAMP"/>
    <property type="match status" value="1"/>
</dbReference>
<dbReference type="InterPro" id="IPR036097">
    <property type="entry name" value="HisK_dim/P_sf"/>
</dbReference>
<dbReference type="SMART" id="SM00304">
    <property type="entry name" value="HAMP"/>
    <property type="match status" value="1"/>
</dbReference>
<dbReference type="SUPFAM" id="SSF55874">
    <property type="entry name" value="ATPase domain of HSP90 chaperone/DNA topoisomerase II/histidine kinase"/>
    <property type="match status" value="1"/>
</dbReference>
<evidence type="ECO:0000256" key="9">
    <source>
        <dbReference type="ARBA" id="ARBA00023012"/>
    </source>
</evidence>
<keyword evidence="5" id="KW-0808">Transferase</keyword>
<dbReference type="InterPro" id="IPR004358">
    <property type="entry name" value="Sig_transdc_His_kin-like_C"/>
</dbReference>
<dbReference type="PROSITE" id="PS50885">
    <property type="entry name" value="HAMP"/>
    <property type="match status" value="1"/>
</dbReference>
<evidence type="ECO:0000256" key="3">
    <source>
        <dbReference type="ARBA" id="ARBA00012438"/>
    </source>
</evidence>
<keyword evidence="9" id="KW-0902">Two-component regulatory system</keyword>
<dbReference type="Pfam" id="PF00672">
    <property type="entry name" value="HAMP"/>
    <property type="match status" value="1"/>
</dbReference>
<dbReference type="InterPro" id="IPR036890">
    <property type="entry name" value="HATPase_C_sf"/>
</dbReference>
<evidence type="ECO:0000313" key="14">
    <source>
        <dbReference type="Proteomes" id="UP000575083"/>
    </source>
</evidence>
<dbReference type="RefSeq" id="WP_184856445.1">
    <property type="nucleotide sequence ID" value="NZ_JACHLK010000002.1"/>
</dbReference>
<feature type="domain" description="HAMP" evidence="12">
    <location>
        <begin position="221"/>
        <end position="273"/>
    </location>
</feature>
<dbReference type="Pfam" id="PF00512">
    <property type="entry name" value="HisKA"/>
    <property type="match status" value="1"/>
</dbReference>
<dbReference type="PANTHER" id="PTHR42878:SF7">
    <property type="entry name" value="SENSOR HISTIDINE KINASE GLRK"/>
    <property type="match status" value="1"/>
</dbReference>
<keyword evidence="4" id="KW-0597">Phosphoprotein</keyword>
<evidence type="ECO:0000259" key="12">
    <source>
        <dbReference type="PROSITE" id="PS50885"/>
    </source>
</evidence>
<dbReference type="GO" id="GO:0007234">
    <property type="term" value="P:osmosensory signaling via phosphorelay pathway"/>
    <property type="evidence" value="ECO:0007669"/>
    <property type="project" value="TreeGrafter"/>
</dbReference>
<feature type="domain" description="Histidine kinase" evidence="11">
    <location>
        <begin position="313"/>
        <end position="552"/>
    </location>
</feature>
<evidence type="ECO:0000313" key="13">
    <source>
        <dbReference type="EMBL" id="MBB6559055.1"/>
    </source>
</evidence>
<dbReference type="SMART" id="SM00387">
    <property type="entry name" value="HATPase_c"/>
    <property type="match status" value="1"/>
</dbReference>
<dbReference type="GO" id="GO:0005524">
    <property type="term" value="F:ATP binding"/>
    <property type="evidence" value="ECO:0007669"/>
    <property type="project" value="UniProtKB-KW"/>
</dbReference>
<comment type="subcellular location">
    <subcellularLocation>
        <location evidence="2">Cell inner membrane</location>
        <topology evidence="2">Multi-pass membrane protein</topology>
    </subcellularLocation>
</comment>
<evidence type="ECO:0000256" key="2">
    <source>
        <dbReference type="ARBA" id="ARBA00004429"/>
    </source>
</evidence>
<dbReference type="InterPro" id="IPR003660">
    <property type="entry name" value="HAMP_dom"/>
</dbReference>
<dbReference type="InterPro" id="IPR050351">
    <property type="entry name" value="BphY/WalK/GraS-like"/>
</dbReference>
<dbReference type="EC" id="2.7.13.3" evidence="3"/>
<keyword evidence="7 13" id="KW-0418">Kinase</keyword>